<organism evidence="3 4">
    <name type="scientific">Cellulomonas wangleii</name>
    <dbReference type="NCBI Taxonomy" id="2816956"/>
    <lineage>
        <taxon>Bacteria</taxon>
        <taxon>Bacillati</taxon>
        <taxon>Actinomycetota</taxon>
        <taxon>Actinomycetes</taxon>
        <taxon>Micrococcales</taxon>
        <taxon>Cellulomonadaceae</taxon>
        <taxon>Cellulomonas</taxon>
    </lineage>
</organism>
<accession>A0ABX8D8M5</accession>
<dbReference type="SUPFAM" id="SSF160631">
    <property type="entry name" value="SMI1/KNR4-like"/>
    <property type="match status" value="1"/>
</dbReference>
<feature type="compositionally biased region" description="Basic and acidic residues" evidence="1">
    <location>
        <begin position="1"/>
        <end position="20"/>
    </location>
</feature>
<protein>
    <submittedName>
        <fullName evidence="3">SMI1/KNR4 family protein</fullName>
    </submittedName>
</protein>
<gene>
    <name evidence="3" type="ORF">KG103_06770</name>
</gene>
<evidence type="ECO:0000313" key="4">
    <source>
        <dbReference type="Proteomes" id="UP000677804"/>
    </source>
</evidence>
<reference evidence="3 4" key="1">
    <citation type="submission" date="2021-05" db="EMBL/GenBank/DDBJ databases">
        <title>Novel species in genus Cellulomonas.</title>
        <authorList>
            <person name="Zhang G."/>
        </authorList>
    </citation>
    <scope>NUCLEOTIDE SEQUENCE [LARGE SCALE GENOMIC DNA]</scope>
    <source>
        <strain evidence="4">zg-ZUI222</strain>
    </source>
</reference>
<dbReference type="InterPro" id="IPR037883">
    <property type="entry name" value="Knr4/Smi1-like_sf"/>
</dbReference>
<dbReference type="Proteomes" id="UP000677804">
    <property type="component" value="Chromosome"/>
</dbReference>
<keyword evidence="4" id="KW-1185">Reference proteome</keyword>
<evidence type="ECO:0000259" key="2">
    <source>
        <dbReference type="Pfam" id="PF09346"/>
    </source>
</evidence>
<sequence>MFGRRREPPGPDGHGREPERPAPVSHDALLAAVVAQHLDGAQVVEGTARVVGPELTVLCHVPVVTDLGRQRQAACFFQLSGGRLGSTPVFTSVPGYGPSEEEAVAQGGHSLAGLVSALLGAIAGREPSAAHPVVRCQVVLDGRRFGLVVAGLDRGPAGPDAVVRLGEFREALGGTPFLLPPLIGDVGCLPLLQGDDAALVSLFVAQWPSSRTVELKVHGADWTTTGLLDDPVGLASGDDAALLRELAMLVPLDPPAPVTREAVQRTLDGLAERRTPRQAAGWQGWTVHGGRLGPVLDHEQLAAVEAGTGPLPNDVRDFLLRVAGPGAGPGYGLLPLRRAGDVVPLAHAGCGNAWVLALEGQRRGTVWLDASGSAGETTQVASSFTEWFTDWLDAAVRDTGPWLQYDVRGCSPVSAMSRALTARSDHAAAAGEPEPTSLVGMPDGAICTVGEATYLPHGPMDPCHGCVSLAGSLGLAPTVFAPGLLMGAR</sequence>
<dbReference type="InterPro" id="IPR018958">
    <property type="entry name" value="Knr4/Smi1-like_dom"/>
</dbReference>
<dbReference type="Pfam" id="PF09346">
    <property type="entry name" value="SMI1_KNR4"/>
    <property type="match status" value="1"/>
</dbReference>
<proteinExistence type="predicted"/>
<name>A0ABX8D8M5_9CELL</name>
<dbReference type="RefSeq" id="WP_207340642.1">
    <property type="nucleotide sequence ID" value="NZ_CP074405.1"/>
</dbReference>
<feature type="region of interest" description="Disordered" evidence="1">
    <location>
        <begin position="1"/>
        <end position="22"/>
    </location>
</feature>
<evidence type="ECO:0000256" key="1">
    <source>
        <dbReference type="SAM" id="MobiDB-lite"/>
    </source>
</evidence>
<evidence type="ECO:0000313" key="3">
    <source>
        <dbReference type="EMBL" id="QVI63556.1"/>
    </source>
</evidence>
<dbReference type="EMBL" id="CP074405">
    <property type="protein sequence ID" value="QVI63556.1"/>
    <property type="molecule type" value="Genomic_DNA"/>
</dbReference>
<feature type="domain" description="Knr4/Smi1-like" evidence="2">
    <location>
        <begin position="297"/>
        <end position="389"/>
    </location>
</feature>